<dbReference type="EMBL" id="LFOD01000078">
    <property type="protein sequence ID" value="KMV13706.1"/>
    <property type="molecule type" value="Genomic_DNA"/>
</dbReference>
<dbReference type="Proteomes" id="UP000037594">
    <property type="component" value="Unassembled WGS sequence"/>
</dbReference>
<protein>
    <submittedName>
        <fullName evidence="2">Uncharacterized protein</fullName>
    </submittedName>
</protein>
<evidence type="ECO:0000313" key="3">
    <source>
        <dbReference type="Proteomes" id="UP000037594"/>
    </source>
</evidence>
<dbReference type="OrthoDB" id="3310744at2"/>
<gene>
    <name evidence="2" type="ORF">ACT17_33905</name>
</gene>
<dbReference type="RefSeq" id="WP_019348628.1">
    <property type="nucleotide sequence ID" value="NZ_AGSZ01000762.1"/>
</dbReference>
<dbReference type="PATRIC" id="fig|451644.5.peg.6974"/>
<dbReference type="Gene3D" id="3.40.50.300">
    <property type="entry name" value="P-loop containing nucleotide triphosphate hydrolases"/>
    <property type="match status" value="1"/>
</dbReference>
<feature type="compositionally biased region" description="Basic and acidic residues" evidence="1">
    <location>
        <begin position="787"/>
        <end position="805"/>
    </location>
</feature>
<feature type="region of interest" description="Disordered" evidence="1">
    <location>
        <begin position="783"/>
        <end position="805"/>
    </location>
</feature>
<name>A0A0J8TWA1_9MYCO</name>
<dbReference type="InterPro" id="IPR025662">
    <property type="entry name" value="Sigma_54_int_dom_ATP-bd_1"/>
</dbReference>
<comment type="caution">
    <text evidence="2">The sequence shown here is derived from an EMBL/GenBank/DDBJ whole genome shotgun (WGS) entry which is preliminary data.</text>
</comment>
<evidence type="ECO:0000256" key="1">
    <source>
        <dbReference type="SAM" id="MobiDB-lite"/>
    </source>
</evidence>
<reference evidence="2 3" key="1">
    <citation type="submission" date="2015-06" db="EMBL/GenBank/DDBJ databases">
        <title>Genome sequence of Mycobacterium conceptionense strain MLE.</title>
        <authorList>
            <person name="Greninger A.L."/>
            <person name="Cunningham G."/>
            <person name="Chiu C.Y."/>
            <person name="Miller S."/>
        </authorList>
    </citation>
    <scope>NUCLEOTIDE SEQUENCE [LARGE SCALE GENOMIC DNA]</scope>
    <source>
        <strain evidence="2 3">MLE</strain>
    </source>
</reference>
<evidence type="ECO:0000313" key="2">
    <source>
        <dbReference type="EMBL" id="KMV13706.1"/>
    </source>
</evidence>
<sequence length="1712" mass="187745">MDQLESGVSSYSTGGGGVTFERKVAVQFLARLLLGHGASCLGLGRTVVQVNFQQSPEFTVDDLVIHASRAGETAPSLVMALAVRRAPNIVDSDPPTRKLVRAFTRQILASPSSGAEVSLGLVVAGPNVHASQLAVLADLAAHQTSAAHFFRLVRTPDKFSKAVRGRLGQWEKLVKRSLVDLEVENPSSEYVQICAWQILSRLSVLGPRLESPDETDWDQVANDLIGISRNKDLESALALRDRLVALADDWAPKAAMVDLRLVRRSAHLQLDSEARRHRQGWQALRNLHTGAVKSVRDCVGTPDGRQAHLDREESERDLLNLVLTADSIVVHGDSGVGKSALAIGALTEAERRSPDEFQVVALNLRSLPESTLAFESHLGVPLSALLNELSAPSRVLIIDGADAVAEGKLHQWRYLLDAGRDSGSVVVAVATSETQQALRDTIAESGLEAIGECHVSSLDDAEIDALLVTFPEFSALAENERSRDLLRRPVVFDLLARGDLQGVPFTDADAMFQIWSGLVHKPGNADRGAPHAREAVLLQLAEASLTGSNGLDALAAMDSTAVEGLRQDGLLKIATDDPFRIGPEFSHDEVRRYALARLLLASQDIASRLADAGAPRWALSAARLACQVSLAASDAPANRLRGRFSRLQDAFDALVTSGRGARWGDVPGEALLTLADPTPLLRDAWLYLRRNDDAGLRRLSRLVIQRLVGTSGFVRLSAVEPLVDLLLEDETPWAAGKYTQVILRKWLHALLFSHTDSGHPLRIRLRTRLLTACEAADSRLSQQRAAEAAEREARPARTAEEIKEDERRQDLIRAINGGRTPRRVRGDVPREVTDEIVLELFALLGPDLGDEGEAVLRRVAEEAPAYLWPTVEKPYTDTGLAQARRGLLAELTEAYFVDDEPAWGGHFEFGIRQHRATGIVPQSAWWYGPFHVLFLSDFANGVATLNRMLDHAARICVQESSHTGYELSPPDHDDDDETQIELNILGQQRKLIGDARVWLWYRGGIAIGPQPMMSALLALERDCDELIRAGVPLERLVPLLLADCGNLAMVALVMGLLIRHIDPNGNAILLDPFLVEPAIWELELARIDAERMGSVAPSDEITGAEGRQWMLGDVVMRLVLSAEGPRIEELQALGEQLVRNGRRNVEQRHGALDEDSIAQKLVRVRASAAVFDRRTYKFTDTEEGIHVQAEPSPDVIEAIERNSEYADALLQEAKLKVKYYVDPRNNVQHSHTAETLTEDLESVRELLDRTPSAGTGFEWDVPAMVAATALGCHFIEGVELPSSVISFAAQIVLTVASDRGDPDADHFESVYSYFEQGARRSAARALPLLLLPQAAELRAELDPEGDDADIVSEICSLAAHLARDVPNEVRVHLARGLDHVWSTPCRDSGVCHHEAAYSLAIETMHGGVFGGFDEFGTRELVSLNEPVGETLAEIRDDLIFVARLDGVIRAMAPAAAAGICVSKRARELLDVAVDAHRRGQLAHRENYDDRGTHALYVARALLTVTSEEREGLAPVLEHLESLAGRADFMKNFLTAVAAAAEETSTRSDTARRIWPTLVAKVIDLHHAGHAVFNGRHDGDMTLAALIPNRTTEYHWLYRELANEPIQWWNPIEWRDAVEQWLPLARGNTACIDQLVGFLSPLNGTDRADIGLQWMADLVLAAPDDVAGRTYLLVDWLIEIQPAARDNGRELVWQQIVDALVVSGESRLAPYSV</sequence>
<proteinExistence type="predicted"/>
<dbReference type="SUPFAM" id="SSF52540">
    <property type="entry name" value="P-loop containing nucleoside triphosphate hydrolases"/>
    <property type="match status" value="1"/>
</dbReference>
<dbReference type="PROSITE" id="PS00675">
    <property type="entry name" value="SIGMA54_INTERACT_1"/>
    <property type="match status" value="1"/>
</dbReference>
<dbReference type="InterPro" id="IPR027417">
    <property type="entry name" value="P-loop_NTPase"/>
</dbReference>
<accession>A0A0J8TWA1</accession>
<organism evidence="2 3">
    <name type="scientific">Mycolicibacterium conceptionense</name>
    <dbReference type="NCBI Taxonomy" id="451644"/>
    <lineage>
        <taxon>Bacteria</taxon>
        <taxon>Bacillati</taxon>
        <taxon>Actinomycetota</taxon>
        <taxon>Actinomycetes</taxon>
        <taxon>Mycobacteriales</taxon>
        <taxon>Mycobacteriaceae</taxon>
        <taxon>Mycolicibacterium</taxon>
    </lineage>
</organism>